<dbReference type="STRING" id="1470434.AZF00_10895"/>
<evidence type="ECO:0000259" key="6">
    <source>
        <dbReference type="Pfam" id="PF00135"/>
    </source>
</evidence>
<evidence type="ECO:0000256" key="4">
    <source>
        <dbReference type="PIRSR" id="PIRSR600997-1"/>
    </source>
</evidence>
<dbReference type="GO" id="GO:0019695">
    <property type="term" value="P:choline metabolic process"/>
    <property type="evidence" value="ECO:0007669"/>
    <property type="project" value="TreeGrafter"/>
</dbReference>
<dbReference type="RefSeq" id="WP_008249480.1">
    <property type="nucleotide sequence ID" value="NZ_CP014544.1"/>
</dbReference>
<dbReference type="GO" id="GO:0005886">
    <property type="term" value="C:plasma membrane"/>
    <property type="evidence" value="ECO:0007669"/>
    <property type="project" value="TreeGrafter"/>
</dbReference>
<dbReference type="PANTHER" id="PTHR43918:SF4">
    <property type="entry name" value="CARBOXYLIC ESTER HYDROLASE"/>
    <property type="match status" value="1"/>
</dbReference>
<dbReference type="Proteomes" id="UP000074119">
    <property type="component" value="Chromosome"/>
</dbReference>
<keyword evidence="2" id="KW-0378">Hydrolase</keyword>
<dbReference type="Pfam" id="PF00135">
    <property type="entry name" value="COesterase"/>
    <property type="match status" value="1"/>
</dbReference>
<dbReference type="GO" id="GO:0006581">
    <property type="term" value="P:acetylcholine catabolic process"/>
    <property type="evidence" value="ECO:0007669"/>
    <property type="project" value="TreeGrafter"/>
</dbReference>
<evidence type="ECO:0000256" key="3">
    <source>
        <dbReference type="ARBA" id="ARBA00023157"/>
    </source>
</evidence>
<gene>
    <name evidence="7" type="ORF">AZF00_10895</name>
</gene>
<dbReference type="AlphaFoldDB" id="A0A127M6B3"/>
<evidence type="ECO:0000313" key="7">
    <source>
        <dbReference type="EMBL" id="AMO68772.1"/>
    </source>
</evidence>
<proteinExistence type="inferred from homology"/>
<keyword evidence="3" id="KW-1015">Disulfide bond</keyword>
<dbReference type="GO" id="GO:0005615">
    <property type="term" value="C:extracellular space"/>
    <property type="evidence" value="ECO:0007669"/>
    <property type="project" value="TreeGrafter"/>
</dbReference>
<dbReference type="InterPro" id="IPR050654">
    <property type="entry name" value="AChE-related_enzymes"/>
</dbReference>
<evidence type="ECO:0000313" key="8">
    <source>
        <dbReference type="Proteomes" id="UP000074119"/>
    </source>
</evidence>
<feature type="chain" id="PRO_5007275067" description="Carboxylesterase type B domain-containing protein" evidence="5">
    <location>
        <begin position="21"/>
        <end position="511"/>
    </location>
</feature>
<dbReference type="Gene3D" id="3.40.50.1820">
    <property type="entry name" value="alpha/beta hydrolase"/>
    <property type="match status" value="1"/>
</dbReference>
<feature type="domain" description="Carboxylesterase type B" evidence="6">
    <location>
        <begin position="20"/>
        <end position="349"/>
    </location>
</feature>
<feature type="signal peptide" evidence="5">
    <location>
        <begin position="1"/>
        <end position="20"/>
    </location>
</feature>
<dbReference type="InterPro" id="IPR029058">
    <property type="entry name" value="AB_hydrolase_fold"/>
</dbReference>
<reference evidence="7 8" key="1">
    <citation type="submission" date="2015-12" db="EMBL/GenBank/DDBJ databases">
        <authorList>
            <person name="Shamseldin A."/>
            <person name="Moawad H."/>
            <person name="Abd El-Rahim W.M."/>
            <person name="Sadowsky M.J."/>
        </authorList>
    </citation>
    <scope>NUCLEOTIDE SEQUENCE [LARGE SCALE GENOMIC DNA]</scope>
    <source>
        <strain evidence="7 8">SM2</strain>
    </source>
</reference>
<organism evidence="7 8">
    <name type="scientific">Zhongshania aliphaticivorans</name>
    <dbReference type="NCBI Taxonomy" id="1470434"/>
    <lineage>
        <taxon>Bacteria</taxon>
        <taxon>Pseudomonadati</taxon>
        <taxon>Pseudomonadota</taxon>
        <taxon>Gammaproteobacteria</taxon>
        <taxon>Cellvibrionales</taxon>
        <taxon>Spongiibacteraceae</taxon>
        <taxon>Zhongshania</taxon>
    </lineage>
</organism>
<dbReference type="KEGG" id="zal:AZF00_10895"/>
<evidence type="ECO:0000256" key="5">
    <source>
        <dbReference type="SAM" id="SignalP"/>
    </source>
</evidence>
<protein>
    <recommendedName>
        <fullName evidence="6">Carboxylesterase type B domain-containing protein</fullName>
    </recommendedName>
</protein>
<name>A0A127M6B3_9GAMM</name>
<dbReference type="InterPro" id="IPR019819">
    <property type="entry name" value="Carboxylesterase_B_CS"/>
</dbReference>
<dbReference type="EMBL" id="CP014544">
    <property type="protein sequence ID" value="AMO68772.1"/>
    <property type="molecule type" value="Genomic_DNA"/>
</dbReference>
<feature type="active site" description="Charge relay system" evidence="4">
    <location>
        <position position="437"/>
    </location>
</feature>
<dbReference type="PROSITE" id="PS00941">
    <property type="entry name" value="CARBOXYLESTERASE_B_2"/>
    <property type="match status" value="1"/>
</dbReference>
<feature type="active site" description="Acyl-ester intermediate" evidence="4">
    <location>
        <position position="213"/>
    </location>
</feature>
<evidence type="ECO:0000256" key="2">
    <source>
        <dbReference type="ARBA" id="ARBA00022801"/>
    </source>
</evidence>
<dbReference type="GO" id="GO:0003990">
    <property type="term" value="F:acetylcholinesterase activity"/>
    <property type="evidence" value="ECO:0007669"/>
    <property type="project" value="TreeGrafter"/>
</dbReference>
<evidence type="ECO:0000256" key="1">
    <source>
        <dbReference type="ARBA" id="ARBA00005964"/>
    </source>
</evidence>
<dbReference type="ESTHER" id="9gamm-i2jjz0">
    <property type="family name" value="Carb_B_Bacteria"/>
</dbReference>
<dbReference type="PRINTS" id="PR00878">
    <property type="entry name" value="CHOLNESTRASE"/>
</dbReference>
<dbReference type="InterPro" id="IPR000997">
    <property type="entry name" value="Cholinesterase"/>
</dbReference>
<feature type="active site" description="Charge relay system" evidence="4">
    <location>
        <position position="344"/>
    </location>
</feature>
<comment type="similarity">
    <text evidence="1">Belongs to the type-B carboxylesterase/lipase family.</text>
</comment>
<keyword evidence="5" id="KW-0732">Signal</keyword>
<sequence>MIKRIFIALIVVACAQLASATTVEISSGGIAGMRKGHIDQYLGVPYAAPPIGELRWRAPQPVASWPGIRPALAPASPCAQIGSFYSTDNEASFDKPYGSEDCLYLNVWAPASPKELLPVLVFFHGGSGIVGDSAHPLYNGQRLAEEANAVVVTANYRLGVFGSLQSPALHTGDPAEDSGSYFLLDMIRVLDWLSENCLAFGCDSKAITISGQSAGAVSVLALLRSPLAKGKFQGAISFSGLPFSASTDTALKRTEKLLSHLASQNLAFAVDGEGVDLFAANATTQMRDYLYQLSTGDLLNASGFGLSPAIVADGTVLASLETPDKPVAKALSRVPLMIGGTKDEMTTLTPIKGFGRSAEKIWPLVNGEPRDKTINQQLGFFSGLVRDVRVDFANLFVKKRLKKYSKQYAKQLPAVYLYQFAWANYPEPWRSEMGAFHGLDIPFIFGNFIDDHKIYMRFAWTEENKKQREALHSEIVQNIYGFLRKTMPGNRDADNYLWEPLNGRENIHIWK</sequence>
<dbReference type="PANTHER" id="PTHR43918">
    <property type="entry name" value="ACETYLCHOLINESTERASE"/>
    <property type="match status" value="1"/>
</dbReference>
<dbReference type="SUPFAM" id="SSF53474">
    <property type="entry name" value="alpha/beta-Hydrolases"/>
    <property type="match status" value="1"/>
</dbReference>
<accession>A0A127M6B3</accession>
<dbReference type="InterPro" id="IPR002018">
    <property type="entry name" value="CarbesteraseB"/>
</dbReference>